<dbReference type="Proteomes" id="UP000006727">
    <property type="component" value="Chromosome 6"/>
</dbReference>
<organism evidence="2">
    <name type="scientific">Physcomitrium patens</name>
    <name type="common">Spreading-leaved earth moss</name>
    <name type="synonym">Physcomitrella patens</name>
    <dbReference type="NCBI Taxonomy" id="3218"/>
    <lineage>
        <taxon>Eukaryota</taxon>
        <taxon>Viridiplantae</taxon>
        <taxon>Streptophyta</taxon>
        <taxon>Embryophyta</taxon>
        <taxon>Bryophyta</taxon>
        <taxon>Bryophytina</taxon>
        <taxon>Bryopsida</taxon>
        <taxon>Funariidae</taxon>
        <taxon>Funariales</taxon>
        <taxon>Funariaceae</taxon>
        <taxon>Physcomitrium</taxon>
    </lineage>
</organism>
<name>A0A2K1KF03_PHYPA</name>
<reference evidence="2 4" key="2">
    <citation type="journal article" date="2018" name="Plant J.">
        <title>The Physcomitrella patens chromosome-scale assembly reveals moss genome structure and evolution.</title>
        <authorList>
            <person name="Lang D."/>
            <person name="Ullrich K.K."/>
            <person name="Murat F."/>
            <person name="Fuchs J."/>
            <person name="Jenkins J."/>
            <person name="Haas F.B."/>
            <person name="Piednoel M."/>
            <person name="Gundlach H."/>
            <person name="Van Bel M."/>
            <person name="Meyberg R."/>
            <person name="Vives C."/>
            <person name="Morata J."/>
            <person name="Symeonidi A."/>
            <person name="Hiss M."/>
            <person name="Muchero W."/>
            <person name="Kamisugi Y."/>
            <person name="Saleh O."/>
            <person name="Blanc G."/>
            <person name="Decker E.L."/>
            <person name="van Gessel N."/>
            <person name="Grimwood J."/>
            <person name="Hayes R.D."/>
            <person name="Graham S.W."/>
            <person name="Gunter L.E."/>
            <person name="McDaniel S.F."/>
            <person name="Hoernstein S.N.W."/>
            <person name="Larsson A."/>
            <person name="Li F.W."/>
            <person name="Perroud P.F."/>
            <person name="Phillips J."/>
            <person name="Ranjan P."/>
            <person name="Rokshar D.S."/>
            <person name="Rothfels C.J."/>
            <person name="Schneider L."/>
            <person name="Shu S."/>
            <person name="Stevenson D.W."/>
            <person name="Thummler F."/>
            <person name="Tillich M."/>
            <person name="Villarreal Aguilar J.C."/>
            <person name="Widiez T."/>
            <person name="Wong G.K."/>
            <person name="Wymore A."/>
            <person name="Zhang Y."/>
            <person name="Zimmer A.D."/>
            <person name="Quatrano R.S."/>
            <person name="Mayer K.F.X."/>
            <person name="Goodstein D."/>
            <person name="Casacuberta J.M."/>
            <person name="Vandepoele K."/>
            <person name="Reski R."/>
            <person name="Cuming A.C."/>
            <person name="Tuskan G.A."/>
            <person name="Maumus F."/>
            <person name="Salse J."/>
            <person name="Schmutz J."/>
            <person name="Rensing S.A."/>
        </authorList>
    </citation>
    <scope>NUCLEOTIDE SEQUENCE [LARGE SCALE GENOMIC DNA]</scope>
    <source>
        <strain evidence="3 4">cv. Gransden 2004</strain>
    </source>
</reference>
<keyword evidence="4" id="KW-1185">Reference proteome</keyword>
<proteinExistence type="predicted"/>
<feature type="region of interest" description="Disordered" evidence="1">
    <location>
        <begin position="19"/>
        <end position="46"/>
    </location>
</feature>
<reference evidence="3" key="3">
    <citation type="submission" date="2020-12" db="UniProtKB">
        <authorList>
            <consortium name="EnsemblPlants"/>
        </authorList>
    </citation>
    <scope>IDENTIFICATION</scope>
</reference>
<sequence length="91" mass="10302">MNNDLESLRRLHGFENATEPGRIPRFHGYDEQRHQATGKRNSSWTPFKNTEASNLTAFSFAPEDCLEIFIPFLNSLKIAMAFSRLNSAAGI</sequence>
<evidence type="ECO:0000313" key="3">
    <source>
        <dbReference type="EnsemblPlants" id="Pp3c6_9464V3.1"/>
    </source>
</evidence>
<dbReference type="EMBL" id="ABEU02000006">
    <property type="protein sequence ID" value="PNR52356.1"/>
    <property type="molecule type" value="Genomic_DNA"/>
</dbReference>
<dbReference type="EnsemblPlants" id="Pp3c6_9464V3.1">
    <property type="protein sequence ID" value="Pp3c6_9464V3.1"/>
    <property type="gene ID" value="Pp3c6_9464"/>
</dbReference>
<accession>A0A2K1KF03</accession>
<evidence type="ECO:0000313" key="4">
    <source>
        <dbReference type="Proteomes" id="UP000006727"/>
    </source>
</evidence>
<dbReference type="Gramene" id="Pp3c6_9464V3.1">
    <property type="protein sequence ID" value="Pp3c6_9464V3.1"/>
    <property type="gene ID" value="Pp3c6_9464"/>
</dbReference>
<dbReference type="AlphaFoldDB" id="A0A2K1KF03"/>
<reference evidence="2 4" key="1">
    <citation type="journal article" date="2008" name="Science">
        <title>The Physcomitrella genome reveals evolutionary insights into the conquest of land by plants.</title>
        <authorList>
            <person name="Rensing S."/>
            <person name="Lang D."/>
            <person name="Zimmer A."/>
            <person name="Terry A."/>
            <person name="Salamov A."/>
            <person name="Shapiro H."/>
            <person name="Nishiyama T."/>
            <person name="Perroud P.-F."/>
            <person name="Lindquist E."/>
            <person name="Kamisugi Y."/>
            <person name="Tanahashi T."/>
            <person name="Sakakibara K."/>
            <person name="Fujita T."/>
            <person name="Oishi K."/>
            <person name="Shin-I T."/>
            <person name="Kuroki Y."/>
            <person name="Toyoda A."/>
            <person name="Suzuki Y."/>
            <person name="Hashimoto A."/>
            <person name="Yamaguchi K."/>
            <person name="Sugano A."/>
            <person name="Kohara Y."/>
            <person name="Fujiyama A."/>
            <person name="Anterola A."/>
            <person name="Aoki S."/>
            <person name="Ashton N."/>
            <person name="Barbazuk W.B."/>
            <person name="Barker E."/>
            <person name="Bennetzen J."/>
            <person name="Bezanilla M."/>
            <person name="Blankenship R."/>
            <person name="Cho S.H."/>
            <person name="Dutcher S."/>
            <person name="Estelle M."/>
            <person name="Fawcett J.A."/>
            <person name="Gundlach H."/>
            <person name="Hanada K."/>
            <person name="Heyl A."/>
            <person name="Hicks K.A."/>
            <person name="Hugh J."/>
            <person name="Lohr M."/>
            <person name="Mayer K."/>
            <person name="Melkozernov A."/>
            <person name="Murata T."/>
            <person name="Nelson D."/>
            <person name="Pils B."/>
            <person name="Prigge M."/>
            <person name="Reiss B."/>
            <person name="Renner T."/>
            <person name="Rombauts S."/>
            <person name="Rushton P."/>
            <person name="Sanderfoot A."/>
            <person name="Schween G."/>
            <person name="Shiu S.-H."/>
            <person name="Stueber K."/>
            <person name="Theodoulou F.L."/>
            <person name="Tu H."/>
            <person name="Van de Peer Y."/>
            <person name="Verrier P.J."/>
            <person name="Waters E."/>
            <person name="Wood A."/>
            <person name="Yang L."/>
            <person name="Cove D."/>
            <person name="Cuming A."/>
            <person name="Hasebe M."/>
            <person name="Lucas S."/>
            <person name="Mishler D.B."/>
            <person name="Reski R."/>
            <person name="Grigoriev I."/>
            <person name="Quatrano R.S."/>
            <person name="Boore J.L."/>
        </authorList>
    </citation>
    <scope>NUCLEOTIDE SEQUENCE [LARGE SCALE GENOMIC DNA]</scope>
    <source>
        <strain evidence="3 4">cv. Gransden 2004</strain>
    </source>
</reference>
<gene>
    <name evidence="2" type="ORF">PHYPA_008730</name>
</gene>
<dbReference type="InParanoid" id="A0A2K1KF03"/>
<evidence type="ECO:0000256" key="1">
    <source>
        <dbReference type="SAM" id="MobiDB-lite"/>
    </source>
</evidence>
<evidence type="ECO:0000313" key="2">
    <source>
        <dbReference type="EMBL" id="PNR52356.1"/>
    </source>
</evidence>
<protein>
    <submittedName>
        <fullName evidence="2 3">Uncharacterized protein</fullName>
    </submittedName>
</protein>